<organism evidence="1">
    <name type="scientific">Anguilla anguilla</name>
    <name type="common">European freshwater eel</name>
    <name type="synonym">Muraena anguilla</name>
    <dbReference type="NCBI Taxonomy" id="7936"/>
    <lineage>
        <taxon>Eukaryota</taxon>
        <taxon>Metazoa</taxon>
        <taxon>Chordata</taxon>
        <taxon>Craniata</taxon>
        <taxon>Vertebrata</taxon>
        <taxon>Euteleostomi</taxon>
        <taxon>Actinopterygii</taxon>
        <taxon>Neopterygii</taxon>
        <taxon>Teleostei</taxon>
        <taxon>Anguilliformes</taxon>
        <taxon>Anguillidae</taxon>
        <taxon>Anguilla</taxon>
    </lineage>
</organism>
<dbReference type="AlphaFoldDB" id="A0A0E9PY60"/>
<dbReference type="EMBL" id="GBXM01099153">
    <property type="protein sequence ID" value="JAH09424.1"/>
    <property type="molecule type" value="Transcribed_RNA"/>
</dbReference>
<proteinExistence type="predicted"/>
<evidence type="ECO:0000313" key="1">
    <source>
        <dbReference type="EMBL" id="JAH09424.1"/>
    </source>
</evidence>
<reference evidence="1" key="2">
    <citation type="journal article" date="2015" name="Fish Shellfish Immunol.">
        <title>Early steps in the European eel (Anguilla anguilla)-Vibrio vulnificus interaction in the gills: Role of the RtxA13 toxin.</title>
        <authorList>
            <person name="Callol A."/>
            <person name="Pajuelo D."/>
            <person name="Ebbesson L."/>
            <person name="Teles M."/>
            <person name="MacKenzie S."/>
            <person name="Amaro C."/>
        </authorList>
    </citation>
    <scope>NUCLEOTIDE SEQUENCE</scope>
</reference>
<name>A0A0E9PY60_ANGAN</name>
<sequence length="49" mass="5735">MVFALFYIVNIPSSELHAPKSKLHCNCFCFFKFYFMRSTLVSCITAYTN</sequence>
<reference evidence="1" key="1">
    <citation type="submission" date="2014-11" db="EMBL/GenBank/DDBJ databases">
        <authorList>
            <person name="Amaro Gonzalez C."/>
        </authorList>
    </citation>
    <scope>NUCLEOTIDE SEQUENCE</scope>
</reference>
<protein>
    <submittedName>
        <fullName evidence="1">Uncharacterized protein</fullName>
    </submittedName>
</protein>
<accession>A0A0E9PY60</accession>